<organism evidence="5 6">
    <name type="scientific">Corynebacterium sphenisci DSM 44792</name>
    <dbReference type="NCBI Taxonomy" id="1437874"/>
    <lineage>
        <taxon>Bacteria</taxon>
        <taxon>Bacillati</taxon>
        <taxon>Actinomycetota</taxon>
        <taxon>Actinomycetes</taxon>
        <taxon>Mycobacteriales</taxon>
        <taxon>Corynebacteriaceae</taxon>
        <taxon>Corynebacterium</taxon>
    </lineage>
</organism>
<dbReference type="PANTHER" id="PTHR20854">
    <property type="entry name" value="INOSITOL MONOPHOSPHATASE"/>
    <property type="match status" value="1"/>
</dbReference>
<dbReference type="STRING" id="1437874.CSPHI_05875"/>
<feature type="binding site" evidence="4">
    <location>
        <position position="86"/>
    </location>
    <ligand>
        <name>Mg(2+)</name>
        <dbReference type="ChEBI" id="CHEBI:18420"/>
        <label>1</label>
        <note>catalytic</note>
    </ligand>
</feature>
<proteinExistence type="predicted"/>
<dbReference type="GO" id="GO:0006020">
    <property type="term" value="P:inositol metabolic process"/>
    <property type="evidence" value="ECO:0007669"/>
    <property type="project" value="TreeGrafter"/>
</dbReference>
<dbReference type="InterPro" id="IPR020583">
    <property type="entry name" value="Inositol_monoP_metal-BS"/>
</dbReference>
<keyword evidence="3 4" id="KW-0460">Magnesium</keyword>
<dbReference type="GO" id="GO:0007165">
    <property type="term" value="P:signal transduction"/>
    <property type="evidence" value="ECO:0007669"/>
    <property type="project" value="TreeGrafter"/>
</dbReference>
<dbReference type="GO" id="GO:0008934">
    <property type="term" value="F:inositol monophosphate 1-phosphatase activity"/>
    <property type="evidence" value="ECO:0007669"/>
    <property type="project" value="TreeGrafter"/>
</dbReference>
<dbReference type="KEGG" id="csph:CSPHI_05875"/>
<sequence>MRETARLVAAAAADLVRRRRAELGSAGLRAGAATKSTASDPVTAVDRESEGLIRGLLAALRPGEPILGEEGGGPAGAGAGVTWVVDPIDGTVNFLYGIPAYGVSVAAEVEGAAVAGAVADVAGGRVFHAARCAGAAVDLPDGTSRPLACATPRDLGTSLVATGFGYAADRRAAQAAVLAALLPEVRDIRRVGSAALDLCLLAAGAVDCFYEHGLNRWDYSAGALIAAEAGAEVALPRSGSPVVAAAPAVAGAFRAALAAAGGAGPLPGAGG</sequence>
<evidence type="ECO:0000256" key="3">
    <source>
        <dbReference type="ARBA" id="ARBA00022842"/>
    </source>
</evidence>
<dbReference type="SUPFAM" id="SSF56655">
    <property type="entry name" value="Carbohydrate phosphatase"/>
    <property type="match status" value="1"/>
</dbReference>
<dbReference type="GO" id="GO:0046872">
    <property type="term" value="F:metal ion binding"/>
    <property type="evidence" value="ECO:0007669"/>
    <property type="project" value="UniProtKB-KW"/>
</dbReference>
<evidence type="ECO:0000256" key="4">
    <source>
        <dbReference type="PIRSR" id="PIRSR600760-2"/>
    </source>
</evidence>
<feature type="binding site" evidence="4">
    <location>
        <position position="69"/>
    </location>
    <ligand>
        <name>Mg(2+)</name>
        <dbReference type="ChEBI" id="CHEBI:18420"/>
        <label>1</label>
        <note>catalytic</note>
    </ligand>
</feature>
<dbReference type="Pfam" id="PF00459">
    <property type="entry name" value="Inositol_P"/>
    <property type="match status" value="1"/>
</dbReference>
<dbReference type="EMBL" id="CP009248">
    <property type="protein sequence ID" value="APT90648.1"/>
    <property type="molecule type" value="Genomic_DNA"/>
</dbReference>
<gene>
    <name evidence="5" type="ORF">CSPHI_05875</name>
</gene>
<comment type="cofactor">
    <cofactor evidence="4">
        <name>Mg(2+)</name>
        <dbReference type="ChEBI" id="CHEBI:18420"/>
    </cofactor>
</comment>
<dbReference type="Gene3D" id="3.40.190.80">
    <property type="match status" value="1"/>
</dbReference>
<dbReference type="Gene3D" id="3.30.540.10">
    <property type="entry name" value="Fructose-1,6-Bisphosphatase, subunit A, domain 1"/>
    <property type="match status" value="1"/>
</dbReference>
<evidence type="ECO:0000313" key="5">
    <source>
        <dbReference type="EMBL" id="APT90648.1"/>
    </source>
</evidence>
<reference evidence="5 6" key="1">
    <citation type="submission" date="2014-08" db="EMBL/GenBank/DDBJ databases">
        <title>Complete genome sequence of Corynebacterium sphenisci CECT 5990(T) (=DSM 44792(T)), isolated from healthy wild penguins.</title>
        <authorList>
            <person name="Ruckert C."/>
            <person name="Albersmeier A."/>
            <person name="Winkler A."/>
            <person name="Kalinowski J."/>
        </authorList>
    </citation>
    <scope>NUCLEOTIDE SEQUENCE [LARGE SCALE GENOMIC DNA]</scope>
    <source>
        <strain evidence="5 6">DSM 44792</strain>
    </source>
</reference>
<dbReference type="InterPro" id="IPR000760">
    <property type="entry name" value="Inositol_monophosphatase-like"/>
</dbReference>
<evidence type="ECO:0000256" key="1">
    <source>
        <dbReference type="ARBA" id="ARBA00022723"/>
    </source>
</evidence>
<keyword evidence="2" id="KW-0378">Hydrolase</keyword>
<dbReference type="AlphaFoldDB" id="A0A1L7CXV0"/>
<feature type="binding site" evidence="4">
    <location>
        <position position="89"/>
    </location>
    <ligand>
        <name>Mg(2+)</name>
        <dbReference type="ChEBI" id="CHEBI:18420"/>
        <label>1</label>
        <note>catalytic</note>
    </ligand>
</feature>
<dbReference type="PANTHER" id="PTHR20854:SF4">
    <property type="entry name" value="INOSITOL-1-MONOPHOSPHATASE-RELATED"/>
    <property type="match status" value="1"/>
</dbReference>
<keyword evidence="6" id="KW-1185">Reference proteome</keyword>
<protein>
    <submittedName>
        <fullName evidence="5">Inositol monophosphatase</fullName>
    </submittedName>
</protein>
<name>A0A1L7CXV0_9CORY</name>
<dbReference type="Proteomes" id="UP000185469">
    <property type="component" value="Chromosome"/>
</dbReference>
<evidence type="ECO:0000256" key="2">
    <source>
        <dbReference type="ARBA" id="ARBA00022801"/>
    </source>
</evidence>
<dbReference type="PRINTS" id="PR00377">
    <property type="entry name" value="IMPHPHTASES"/>
</dbReference>
<keyword evidence="1 4" id="KW-0479">Metal-binding</keyword>
<dbReference type="PROSITE" id="PS00629">
    <property type="entry name" value="IMP_1"/>
    <property type="match status" value="1"/>
</dbReference>
<evidence type="ECO:0000313" key="6">
    <source>
        <dbReference type="Proteomes" id="UP000185469"/>
    </source>
</evidence>
<accession>A0A1L7CXV0</accession>
<feature type="binding site" evidence="4">
    <location>
        <position position="88"/>
    </location>
    <ligand>
        <name>Mg(2+)</name>
        <dbReference type="ChEBI" id="CHEBI:18420"/>
        <label>1</label>
        <note>catalytic</note>
    </ligand>
</feature>
<feature type="binding site" evidence="4">
    <location>
        <position position="218"/>
    </location>
    <ligand>
        <name>Mg(2+)</name>
        <dbReference type="ChEBI" id="CHEBI:18420"/>
        <label>1</label>
        <note>catalytic</note>
    </ligand>
</feature>